<sequence length="73" mass="7966">MSDIAKGKVVQLISGGPQMSVVDVSDYNHSGKDDTAKCVWFDAKNVRCEDVFDVAVLKLYEAPASDSMRVTRA</sequence>
<comment type="caution">
    <text evidence="1">The sequence shown here is derived from an EMBL/GenBank/DDBJ whole genome shotgun (WGS) entry which is preliminary data.</text>
</comment>
<evidence type="ECO:0000313" key="1">
    <source>
        <dbReference type="EMBL" id="NHZ93530.1"/>
    </source>
</evidence>
<gene>
    <name evidence="1" type="ORF">F2P45_31690</name>
</gene>
<name>A0ABX0P3Y5_9BURK</name>
<dbReference type="EMBL" id="WHJH01000078">
    <property type="protein sequence ID" value="NHZ93530.1"/>
    <property type="molecule type" value="Genomic_DNA"/>
</dbReference>
<protein>
    <submittedName>
        <fullName evidence="1">DUF2158 domain-containing protein</fullName>
    </submittedName>
</protein>
<dbReference type="Pfam" id="PF09926">
    <property type="entry name" value="DUF2158"/>
    <property type="match status" value="1"/>
</dbReference>
<evidence type="ECO:0000313" key="2">
    <source>
        <dbReference type="Proteomes" id="UP000609726"/>
    </source>
</evidence>
<organism evidence="1 2">
    <name type="scientific">Massilia mucilaginosa</name>
    <dbReference type="NCBI Taxonomy" id="2609282"/>
    <lineage>
        <taxon>Bacteria</taxon>
        <taxon>Pseudomonadati</taxon>
        <taxon>Pseudomonadota</taxon>
        <taxon>Betaproteobacteria</taxon>
        <taxon>Burkholderiales</taxon>
        <taxon>Oxalobacteraceae</taxon>
        <taxon>Telluria group</taxon>
        <taxon>Massilia</taxon>
    </lineage>
</organism>
<dbReference type="InterPro" id="IPR019226">
    <property type="entry name" value="DUF2158"/>
</dbReference>
<reference evidence="1 2" key="1">
    <citation type="submission" date="2019-10" db="EMBL/GenBank/DDBJ databases">
        <title>Taxonomy of Antarctic Massilia spp.: description of Massilia rubra sp. nov., Massilia aquatica sp. nov., Massilia mucilaginosa sp. nov., Massilia frigida sp. nov. isolated from streams, lakes and regoliths.</title>
        <authorList>
            <person name="Holochova P."/>
            <person name="Sedlacek I."/>
            <person name="Kralova S."/>
            <person name="Maslanova I."/>
            <person name="Busse H.-J."/>
            <person name="Stankova E."/>
            <person name="Vrbovska V."/>
            <person name="Kovarovic V."/>
            <person name="Bartak M."/>
            <person name="Svec P."/>
            <person name="Pantucek R."/>
        </authorList>
    </citation>
    <scope>NUCLEOTIDE SEQUENCE [LARGE SCALE GENOMIC DNA]</scope>
    <source>
        <strain evidence="1 2">CCM 8733</strain>
    </source>
</reference>
<keyword evidence="2" id="KW-1185">Reference proteome</keyword>
<proteinExistence type="predicted"/>
<dbReference type="RefSeq" id="WP_166882217.1">
    <property type="nucleotide sequence ID" value="NZ_WHJH01000078.1"/>
</dbReference>
<dbReference type="Proteomes" id="UP000609726">
    <property type="component" value="Unassembled WGS sequence"/>
</dbReference>
<accession>A0ABX0P3Y5</accession>